<feature type="region of interest" description="Disordered" evidence="1">
    <location>
        <begin position="444"/>
        <end position="498"/>
    </location>
</feature>
<dbReference type="Pfam" id="PF03372">
    <property type="entry name" value="Exo_endo_phos"/>
    <property type="match status" value="1"/>
</dbReference>
<dbReference type="AlphaFoldDB" id="A0A812MAG0"/>
<accession>A0A812MAG0</accession>
<organism evidence="4 5">
    <name type="scientific">Symbiodinium necroappetens</name>
    <dbReference type="NCBI Taxonomy" id="1628268"/>
    <lineage>
        <taxon>Eukaryota</taxon>
        <taxon>Sar</taxon>
        <taxon>Alveolata</taxon>
        <taxon>Dinophyceae</taxon>
        <taxon>Suessiales</taxon>
        <taxon>Symbiodiniaceae</taxon>
        <taxon>Symbiodinium</taxon>
    </lineage>
</organism>
<comment type="caution">
    <text evidence="4">The sequence shown here is derived from an EMBL/GenBank/DDBJ whole genome shotgun (WGS) entry which is preliminary data.</text>
</comment>
<dbReference type="EMBL" id="CAJNJA010010625">
    <property type="protein sequence ID" value="CAE7260133.1"/>
    <property type="molecule type" value="Genomic_DNA"/>
</dbReference>
<reference evidence="4" key="1">
    <citation type="submission" date="2021-02" db="EMBL/GenBank/DDBJ databases">
        <authorList>
            <person name="Dougan E. K."/>
            <person name="Rhodes N."/>
            <person name="Thang M."/>
            <person name="Chan C."/>
        </authorList>
    </citation>
    <scope>NUCLEOTIDE SEQUENCE</scope>
</reference>
<dbReference type="InterPro" id="IPR036691">
    <property type="entry name" value="Endo/exonu/phosph_ase_sf"/>
</dbReference>
<dbReference type="Gene3D" id="3.60.10.10">
    <property type="entry name" value="Endonuclease/exonuclease/phosphatase"/>
    <property type="match status" value="1"/>
</dbReference>
<feature type="signal peptide" evidence="2">
    <location>
        <begin position="1"/>
        <end position="26"/>
    </location>
</feature>
<feature type="chain" id="PRO_5033027925" description="Endonuclease/exonuclease/phosphatase domain-containing protein" evidence="2">
    <location>
        <begin position="27"/>
        <end position="989"/>
    </location>
</feature>
<keyword evidence="5" id="KW-1185">Reference proteome</keyword>
<dbReference type="GO" id="GO:0003824">
    <property type="term" value="F:catalytic activity"/>
    <property type="evidence" value="ECO:0007669"/>
    <property type="project" value="InterPro"/>
</dbReference>
<dbReference type="InterPro" id="IPR005135">
    <property type="entry name" value="Endo/exonuclease/phosphatase"/>
</dbReference>
<evidence type="ECO:0000313" key="4">
    <source>
        <dbReference type="EMBL" id="CAE7260133.1"/>
    </source>
</evidence>
<dbReference type="Proteomes" id="UP000601435">
    <property type="component" value="Unassembled WGS sequence"/>
</dbReference>
<dbReference type="OrthoDB" id="414666at2759"/>
<name>A0A812MAG0_9DINO</name>
<sequence>MVHYASFTCRFGAFFFVVLHFWPGWSQIQPYPGMQQSHDLREMRGRDPRVWSDSTVDLGARSRAKHSGKDTKADDNMQAKFTWIRKRAFRRACRRATQNGRGGTMYRGHWMTTEALLGQRLSTVSDPAPRASVTSNRPLNLRQVPRLRVRTYNLGGVNTAVYDTLCAWLRTQPELDILFLQEIHFGFGREEATWVIPGWLFIVAPDSSSRYSGVGMVISTRIASPQTVSFCTWAPGRILQARCQGSRVNLDLFSVYQWVRKDSSDEVQSGKRSDLWHQLSRALGNVPRRNLLVVGGDLNSSVVSSPGLIGRGLLKDHEKRSDPELISMIEEHQLNGSVATQIDFVAVRKGAADRIAKQACTANIPFVAGWMLKRSALRVGECSRSLQERIACADRAASRHDLREVFSIIQQIAPKRTFAMTAMQEDPDLMQALAARQQLEEVWQGQDAKRLQKEEERPENSLPAKFHRGQTKGQNTSGKGSWDAWNQGHWGDGDKTSTPDYGTQALIRSMTKLVLRQEEELGRLRIDTSWMFFLDNQPDGLVPVLQRTAEQWQQQYEAQKVDTSLRVILFLAMIKEVASRLGGFLDQEAHMTRAVNVGWASPGATALSPMWHYQQWNPETRQVEAGSPNTITRFKAARRLEGDHAAAVVPFMLSLSLRSESAALCHAALVALDNNASMKYAALRLRPERGARSALAKEVEENYLQLSYTDWQRRSRQWQKLTLPESIYYDAQEGWLLWDGLCQALQMHGRTMPPALSVSGRNDLLAFARQELPEEAYMQLVTYADELSRSLPSTRDIGFPPQIADVEHSRHPAEELAWALLDEGRGSLWHAIRAIATLLPFDRCARRSASSPHMAFAAGAYGHHGYVGMHHHTQLMPRVCRLFNRFILSICPDHRWTSFQVLCDSLLDVHIDSQNARLDSFMIGISYFSEGAVWVQDSQGLDFEDVRGAVVTTMVRWVDDPAERSGQGAVNLSFVDLATDTAALFVQPV</sequence>
<proteinExistence type="predicted"/>
<evidence type="ECO:0000256" key="2">
    <source>
        <dbReference type="SAM" id="SignalP"/>
    </source>
</evidence>
<dbReference type="SUPFAM" id="SSF56219">
    <property type="entry name" value="DNase I-like"/>
    <property type="match status" value="1"/>
</dbReference>
<evidence type="ECO:0000259" key="3">
    <source>
        <dbReference type="Pfam" id="PF03372"/>
    </source>
</evidence>
<evidence type="ECO:0000256" key="1">
    <source>
        <dbReference type="SAM" id="MobiDB-lite"/>
    </source>
</evidence>
<gene>
    <name evidence="4" type="ORF">SNEC2469_LOCUS5914</name>
</gene>
<feature type="compositionally biased region" description="Basic and acidic residues" evidence="1">
    <location>
        <begin position="447"/>
        <end position="459"/>
    </location>
</feature>
<feature type="domain" description="Endonuclease/exonuclease/phosphatase" evidence="3">
    <location>
        <begin position="151"/>
        <end position="307"/>
    </location>
</feature>
<evidence type="ECO:0000313" key="5">
    <source>
        <dbReference type="Proteomes" id="UP000601435"/>
    </source>
</evidence>
<keyword evidence="2" id="KW-0732">Signal</keyword>
<protein>
    <recommendedName>
        <fullName evidence="3">Endonuclease/exonuclease/phosphatase domain-containing protein</fullName>
    </recommendedName>
</protein>